<proteinExistence type="predicted"/>
<comment type="caution">
    <text evidence="1">The sequence shown here is derived from an EMBL/GenBank/DDBJ whole genome shotgun (WGS) entry which is preliminary data.</text>
</comment>
<dbReference type="AlphaFoldDB" id="A0A7W5JX21"/>
<sequence>MSTTRGVLYVHSSPSALCPHVEWAVGGLFGMPVRLDWIPQPAERAAYRAEYSWLGPVGTAARLASALRGWQRLRFEVTEEARSGSEGERYSYTPRLGVFHAITGLHGDLMIPEDRVRAAMLTASSGGRALADSLDELLGHAWDAELEPFRHAGEGAPVRWLHEVV</sequence>
<dbReference type="Pfam" id="PF11343">
    <property type="entry name" value="DUF3145"/>
    <property type="match status" value="1"/>
</dbReference>
<gene>
    <name evidence="1" type="ORF">FHX39_002764</name>
</gene>
<keyword evidence="2" id="KW-1185">Reference proteome</keyword>
<organism evidence="1 2">
    <name type="scientific">Microlunatus antarcticus</name>
    <dbReference type="NCBI Taxonomy" id="53388"/>
    <lineage>
        <taxon>Bacteria</taxon>
        <taxon>Bacillati</taxon>
        <taxon>Actinomycetota</taxon>
        <taxon>Actinomycetes</taxon>
        <taxon>Propionibacteriales</taxon>
        <taxon>Propionibacteriaceae</taxon>
        <taxon>Microlunatus</taxon>
    </lineage>
</organism>
<name>A0A7W5JX21_9ACTN</name>
<evidence type="ECO:0008006" key="3">
    <source>
        <dbReference type="Google" id="ProtNLM"/>
    </source>
</evidence>
<dbReference type="RefSeq" id="WP_183339285.1">
    <property type="nucleotide sequence ID" value="NZ_JACHZG010000001.1"/>
</dbReference>
<reference evidence="1 2" key="1">
    <citation type="submission" date="2020-08" db="EMBL/GenBank/DDBJ databases">
        <title>Sequencing the genomes of 1000 actinobacteria strains.</title>
        <authorList>
            <person name="Klenk H.-P."/>
        </authorList>
    </citation>
    <scope>NUCLEOTIDE SEQUENCE [LARGE SCALE GENOMIC DNA]</scope>
    <source>
        <strain evidence="1 2">DSM 11053</strain>
    </source>
</reference>
<dbReference type="Proteomes" id="UP000565572">
    <property type="component" value="Unassembled WGS sequence"/>
</dbReference>
<dbReference type="EMBL" id="JACHZG010000001">
    <property type="protein sequence ID" value="MBB3327820.1"/>
    <property type="molecule type" value="Genomic_DNA"/>
</dbReference>
<protein>
    <recommendedName>
        <fullName evidence="3">DUF3145 domain-containing protein</fullName>
    </recommendedName>
</protein>
<accession>A0A7W5JX21</accession>
<evidence type="ECO:0000313" key="2">
    <source>
        <dbReference type="Proteomes" id="UP000565572"/>
    </source>
</evidence>
<evidence type="ECO:0000313" key="1">
    <source>
        <dbReference type="EMBL" id="MBB3327820.1"/>
    </source>
</evidence>
<dbReference type="InterPro" id="IPR021491">
    <property type="entry name" value="DUF3145"/>
</dbReference>